<evidence type="ECO:0000313" key="2">
    <source>
        <dbReference type="EMBL" id="KAF9570359.1"/>
    </source>
</evidence>
<sequence>DNREQLAAGVLESLSLAAKPALDPARSLKRSQSQSLTHSPPPSPGPHSLSNGHLPPLNQDRLGASALGSRSLGPAASA</sequence>
<feature type="non-terminal residue" evidence="2">
    <location>
        <position position="1"/>
    </location>
</feature>
<protein>
    <submittedName>
        <fullName evidence="2">Uncharacterized protein</fullName>
    </submittedName>
</protein>
<feature type="non-terminal residue" evidence="2">
    <location>
        <position position="78"/>
    </location>
</feature>
<proteinExistence type="predicted"/>
<feature type="region of interest" description="Disordered" evidence="1">
    <location>
        <begin position="20"/>
        <end position="78"/>
    </location>
</feature>
<dbReference type="EMBL" id="JAABOA010006122">
    <property type="protein sequence ID" value="KAF9570359.1"/>
    <property type="molecule type" value="Genomic_DNA"/>
</dbReference>
<evidence type="ECO:0000256" key="1">
    <source>
        <dbReference type="SAM" id="MobiDB-lite"/>
    </source>
</evidence>
<keyword evidence="3" id="KW-1185">Reference proteome</keyword>
<comment type="caution">
    <text evidence="2">The sequence shown here is derived from an EMBL/GenBank/DDBJ whole genome shotgun (WGS) entry which is preliminary data.</text>
</comment>
<dbReference type="AlphaFoldDB" id="A0A9P6FJZ6"/>
<gene>
    <name evidence="2" type="ORF">BGW38_008751</name>
</gene>
<dbReference type="Proteomes" id="UP000780801">
    <property type="component" value="Unassembled WGS sequence"/>
</dbReference>
<name>A0A9P6FJZ6_9FUNG</name>
<reference evidence="2" key="1">
    <citation type="journal article" date="2020" name="Fungal Divers.">
        <title>Resolving the Mortierellaceae phylogeny through synthesis of multi-gene phylogenetics and phylogenomics.</title>
        <authorList>
            <person name="Vandepol N."/>
            <person name="Liber J."/>
            <person name="Desiro A."/>
            <person name="Na H."/>
            <person name="Kennedy M."/>
            <person name="Barry K."/>
            <person name="Grigoriev I.V."/>
            <person name="Miller A.N."/>
            <person name="O'Donnell K."/>
            <person name="Stajich J.E."/>
            <person name="Bonito G."/>
        </authorList>
    </citation>
    <scope>NUCLEOTIDE SEQUENCE</scope>
    <source>
        <strain evidence="2">KOD1015</strain>
    </source>
</reference>
<evidence type="ECO:0000313" key="3">
    <source>
        <dbReference type="Proteomes" id="UP000780801"/>
    </source>
</evidence>
<organism evidence="2 3">
    <name type="scientific">Lunasporangiospora selenospora</name>
    <dbReference type="NCBI Taxonomy" id="979761"/>
    <lineage>
        <taxon>Eukaryota</taxon>
        <taxon>Fungi</taxon>
        <taxon>Fungi incertae sedis</taxon>
        <taxon>Mucoromycota</taxon>
        <taxon>Mortierellomycotina</taxon>
        <taxon>Mortierellomycetes</taxon>
        <taxon>Mortierellales</taxon>
        <taxon>Mortierellaceae</taxon>
        <taxon>Lunasporangiospora</taxon>
    </lineage>
</organism>
<accession>A0A9P6FJZ6</accession>